<dbReference type="EMBL" id="LKEA01000014">
    <property type="protein sequence ID" value="ROW04472.1"/>
    <property type="molecule type" value="Genomic_DNA"/>
</dbReference>
<feature type="region of interest" description="Disordered" evidence="1">
    <location>
        <begin position="1"/>
        <end position="186"/>
    </location>
</feature>
<dbReference type="GO" id="GO:0005524">
    <property type="term" value="F:ATP binding"/>
    <property type="evidence" value="ECO:0007669"/>
    <property type="project" value="InterPro"/>
</dbReference>
<dbReference type="STRING" id="356882.A0A423WMF1"/>
<accession>A0A423WMF1</accession>
<dbReference type="Proteomes" id="UP000283895">
    <property type="component" value="Unassembled WGS sequence"/>
</dbReference>
<gene>
    <name evidence="3" type="ORF">VMCG_04971</name>
</gene>
<reference evidence="3 4" key="1">
    <citation type="submission" date="2015-09" db="EMBL/GenBank/DDBJ databases">
        <title>Host preference determinants of Valsa canker pathogens revealed by comparative genomics.</title>
        <authorList>
            <person name="Yin Z."/>
            <person name="Huang L."/>
        </authorList>
    </citation>
    <scope>NUCLEOTIDE SEQUENCE [LARGE SCALE GENOMIC DNA]</scope>
    <source>
        <strain evidence="3 4">03-1</strain>
    </source>
</reference>
<name>A0A423WMF1_9PEZI</name>
<dbReference type="Gene3D" id="3.40.50.300">
    <property type="entry name" value="P-loop containing nucleotide triphosphate hydrolases"/>
    <property type="match status" value="1"/>
</dbReference>
<evidence type="ECO:0000313" key="3">
    <source>
        <dbReference type="EMBL" id="ROW04472.1"/>
    </source>
</evidence>
<feature type="region of interest" description="Disordered" evidence="1">
    <location>
        <begin position="290"/>
        <end position="323"/>
    </location>
</feature>
<protein>
    <recommendedName>
        <fullName evidence="2">AAA+ ATPase domain-containing protein</fullName>
    </recommendedName>
</protein>
<dbReference type="CDD" id="cd19481">
    <property type="entry name" value="RecA-like_protease"/>
    <property type="match status" value="1"/>
</dbReference>
<feature type="compositionally biased region" description="Polar residues" evidence="1">
    <location>
        <begin position="34"/>
        <end position="52"/>
    </location>
</feature>
<feature type="compositionally biased region" description="Basic and acidic residues" evidence="1">
    <location>
        <begin position="301"/>
        <end position="323"/>
    </location>
</feature>
<dbReference type="PANTHER" id="PTHR46411">
    <property type="entry name" value="FAMILY ATPASE, PUTATIVE-RELATED"/>
    <property type="match status" value="1"/>
</dbReference>
<feature type="compositionally biased region" description="Basic and acidic residues" evidence="1">
    <location>
        <begin position="92"/>
        <end position="101"/>
    </location>
</feature>
<evidence type="ECO:0000313" key="4">
    <source>
        <dbReference type="Proteomes" id="UP000283895"/>
    </source>
</evidence>
<evidence type="ECO:0000259" key="2">
    <source>
        <dbReference type="SMART" id="SM00382"/>
    </source>
</evidence>
<feature type="compositionally biased region" description="Basic and acidic residues" evidence="1">
    <location>
        <begin position="168"/>
        <end position="182"/>
    </location>
</feature>
<proteinExistence type="predicted"/>
<keyword evidence="4" id="KW-1185">Reference proteome</keyword>
<organism evidence="3 4">
    <name type="scientific">Cytospora schulzeri</name>
    <dbReference type="NCBI Taxonomy" id="448051"/>
    <lineage>
        <taxon>Eukaryota</taxon>
        <taxon>Fungi</taxon>
        <taxon>Dikarya</taxon>
        <taxon>Ascomycota</taxon>
        <taxon>Pezizomycotina</taxon>
        <taxon>Sordariomycetes</taxon>
        <taxon>Sordariomycetidae</taxon>
        <taxon>Diaporthales</taxon>
        <taxon>Cytosporaceae</taxon>
        <taxon>Cytospora</taxon>
    </lineage>
</organism>
<dbReference type="InterPro" id="IPR003959">
    <property type="entry name" value="ATPase_AAA_core"/>
</dbReference>
<dbReference type="InterPro" id="IPR027417">
    <property type="entry name" value="P-loop_NTPase"/>
</dbReference>
<dbReference type="OrthoDB" id="10042665at2759"/>
<dbReference type="AlphaFoldDB" id="A0A423WMF1"/>
<dbReference type="Pfam" id="PF00004">
    <property type="entry name" value="AAA"/>
    <property type="match status" value="1"/>
</dbReference>
<feature type="compositionally biased region" description="Basic and acidic residues" evidence="1">
    <location>
        <begin position="149"/>
        <end position="160"/>
    </location>
</feature>
<comment type="caution">
    <text evidence="3">The sequence shown here is derived from an EMBL/GenBank/DDBJ whole genome shotgun (WGS) entry which is preliminary data.</text>
</comment>
<dbReference type="GO" id="GO:0016887">
    <property type="term" value="F:ATP hydrolysis activity"/>
    <property type="evidence" value="ECO:0007669"/>
    <property type="project" value="InterPro"/>
</dbReference>
<dbReference type="PANTHER" id="PTHR46411:SF1">
    <property type="entry name" value="FAMILY ATPASE, PUTATIVE (AFU_ORTHOLOGUE AFUA_7G05752)-RELATED"/>
    <property type="match status" value="1"/>
</dbReference>
<dbReference type="InterPro" id="IPR003593">
    <property type="entry name" value="AAA+_ATPase"/>
</dbReference>
<feature type="compositionally biased region" description="Polar residues" evidence="1">
    <location>
        <begin position="1"/>
        <end position="14"/>
    </location>
</feature>
<sequence>MAGMDSLSQHTSAVTKGGGQAKPLADAEVKVDSTETTNASDTPSSGQDTSEPQDQKKKNAEKQVNVANLEQEKKSNNKKKHVAADNSSSAPYHEEVADSKKHVTKKGQNASKLKMQKNSKKQKSKTKHKSQPPVVSDSDSDSDSSDSDSESKSSSDKAENAEPAEPADGQKKGDDESLKQDIESAVAREMQHFLQLAQPQQPVSPVSAITGPTGFGTGLGAGLSAGLSGPTFPGLPFPGPPFLGGFLPNFPSNLGVQSQPGSTAGLSNGVSQDALKDHLTVLNDLVGRLGTGNDGVQADKTQVEDKKQPEDKKQSGDPVDPKKQKYDFKRVDEVWDSKDYNWKLQDTVETTTDDQYGGFCFHVRRKMDTDGTYKRTFIDIKSKPLRECLQGVLGGIKGVSLVDETPKLCPNMLFLYLEDLRKHLKVLKKQIASPTGSNKAEQKEEAERLKEQRQHLKVLVKYIDTDYDEEKKSLYPMLEHGLITFDLLWALWKPNTLVYTTTYGSHDEPRLFKVDAADKYRSMQKGNYYSVEGRYFEYDGKQFGYGQIEEEIPEFRGARKITSLNCYPLKYHKNEEQLRMDLIERGKKFVSISGTQYKYHQGMAYFRKKRKVVKVNIDGRVMKEVYVGKYVENGEDDALLDESNEEIKSKESKKVPEFTEEEYLMASPLVLGFSFGEKLWLELKVSGVKDIVWNENAYDSLVLEPKTKETVKALVESHRYHAAESIDDVIQGKGKGLVAVLHGAPGTGKTLTAEGISELLKCPLYMVSAGELGTNSSTLERELQSVLDICHAWGAILLLDEADVFMERRNMHDVHRNALVSIFLRQLEYFQGILFLTTNRVETFDDAFQSRIHIALRYDALKPEARKAVFKMFVEKARQQQQEKQKKKSKIKNAIKKKAGMAVNGDGDGDDGDGGKVTFFSEDDYDTLAKHELNGRQIKNTITRAQALAVNKRELLSMEHVKQIMDIQIEFDTDLKGGTGYKDAMRSYF</sequence>
<feature type="domain" description="AAA+ ATPase" evidence="2">
    <location>
        <begin position="735"/>
        <end position="859"/>
    </location>
</feature>
<dbReference type="InterPro" id="IPR054289">
    <property type="entry name" value="DUF7025"/>
</dbReference>
<feature type="compositionally biased region" description="Basic residues" evidence="1">
    <location>
        <begin position="114"/>
        <end position="130"/>
    </location>
</feature>
<dbReference type="SMART" id="SM00382">
    <property type="entry name" value="AAA"/>
    <property type="match status" value="1"/>
</dbReference>
<feature type="compositionally biased region" description="Acidic residues" evidence="1">
    <location>
        <begin position="138"/>
        <end position="148"/>
    </location>
</feature>
<dbReference type="Pfam" id="PF22942">
    <property type="entry name" value="DUF7025"/>
    <property type="match status" value="1"/>
</dbReference>
<dbReference type="SUPFAM" id="SSF52540">
    <property type="entry name" value="P-loop containing nucleoside triphosphate hydrolases"/>
    <property type="match status" value="1"/>
</dbReference>
<evidence type="ECO:0000256" key="1">
    <source>
        <dbReference type="SAM" id="MobiDB-lite"/>
    </source>
</evidence>